<dbReference type="Proteomes" id="UP000322667">
    <property type="component" value="Chromosome D02"/>
</dbReference>
<evidence type="ECO:0000256" key="2">
    <source>
        <dbReference type="SAM" id="Phobius"/>
    </source>
</evidence>
<feature type="transmembrane region" description="Helical" evidence="2">
    <location>
        <begin position="99"/>
        <end position="119"/>
    </location>
</feature>
<keyword evidence="4" id="KW-1185">Reference proteome</keyword>
<gene>
    <name evidence="3" type="ORF">ES332_D02G132600v1</name>
</gene>
<protein>
    <submittedName>
        <fullName evidence="3">Uncharacterized protein</fullName>
    </submittedName>
</protein>
<evidence type="ECO:0000313" key="3">
    <source>
        <dbReference type="EMBL" id="TYH83444.1"/>
    </source>
</evidence>
<keyword evidence="2" id="KW-0472">Membrane</keyword>
<reference evidence="3 4" key="1">
    <citation type="submission" date="2019-07" db="EMBL/GenBank/DDBJ databases">
        <title>WGS assembly of Gossypium tomentosum.</title>
        <authorList>
            <person name="Chen Z.J."/>
            <person name="Sreedasyam A."/>
            <person name="Ando A."/>
            <person name="Song Q."/>
            <person name="De L."/>
            <person name="Hulse-Kemp A."/>
            <person name="Ding M."/>
            <person name="Ye W."/>
            <person name="Kirkbride R."/>
            <person name="Jenkins J."/>
            <person name="Plott C."/>
            <person name="Lovell J."/>
            <person name="Lin Y.-M."/>
            <person name="Vaughn R."/>
            <person name="Liu B."/>
            <person name="Li W."/>
            <person name="Simpson S."/>
            <person name="Scheffler B."/>
            <person name="Saski C."/>
            <person name="Grover C."/>
            <person name="Hu G."/>
            <person name="Conover J."/>
            <person name="Carlson J."/>
            <person name="Shu S."/>
            <person name="Boston L."/>
            <person name="Williams M."/>
            <person name="Peterson D."/>
            <person name="Mcgee K."/>
            <person name="Jones D."/>
            <person name="Wendel J."/>
            <person name="Stelly D."/>
            <person name="Grimwood J."/>
            <person name="Schmutz J."/>
        </authorList>
    </citation>
    <scope>NUCLEOTIDE SEQUENCE [LARGE SCALE GENOMIC DNA]</scope>
    <source>
        <strain evidence="3">7179.01</strain>
    </source>
</reference>
<keyword evidence="2" id="KW-0812">Transmembrane</keyword>
<feature type="transmembrane region" description="Helical" evidence="2">
    <location>
        <begin position="125"/>
        <end position="141"/>
    </location>
</feature>
<feature type="region of interest" description="Disordered" evidence="1">
    <location>
        <begin position="1"/>
        <end position="26"/>
    </location>
</feature>
<organism evidence="3 4">
    <name type="scientific">Gossypium tomentosum</name>
    <name type="common">Hawaiian cotton</name>
    <name type="synonym">Gossypium sandvicense</name>
    <dbReference type="NCBI Taxonomy" id="34277"/>
    <lineage>
        <taxon>Eukaryota</taxon>
        <taxon>Viridiplantae</taxon>
        <taxon>Streptophyta</taxon>
        <taxon>Embryophyta</taxon>
        <taxon>Tracheophyta</taxon>
        <taxon>Spermatophyta</taxon>
        <taxon>Magnoliopsida</taxon>
        <taxon>eudicotyledons</taxon>
        <taxon>Gunneridae</taxon>
        <taxon>Pentapetalae</taxon>
        <taxon>rosids</taxon>
        <taxon>malvids</taxon>
        <taxon>Malvales</taxon>
        <taxon>Malvaceae</taxon>
        <taxon>Malvoideae</taxon>
        <taxon>Gossypium</taxon>
    </lineage>
</organism>
<name>A0A5D2LWL4_GOSTO</name>
<dbReference type="AlphaFoldDB" id="A0A5D2LWL4"/>
<evidence type="ECO:0000256" key="1">
    <source>
        <dbReference type="SAM" id="MobiDB-lite"/>
    </source>
</evidence>
<dbReference type="EMBL" id="CM017624">
    <property type="protein sequence ID" value="TYH83444.1"/>
    <property type="molecule type" value="Genomic_DNA"/>
</dbReference>
<accession>A0A5D2LWL4</accession>
<evidence type="ECO:0000313" key="4">
    <source>
        <dbReference type="Proteomes" id="UP000322667"/>
    </source>
</evidence>
<sequence length="143" mass="15635">MSEKLNLSDPKTILSAPPQRNGSPPIHSTPIRMEEGFGYTPTLGTNASWCAGAQGTWRVRRQWRGMYGGVDVARTEASVAVCGGHYCGSWDLRNPRVSVWGFWLGVFGFDFSWVVFSLGQGLGKVGLNFSGLITCIGLFLLDF</sequence>
<keyword evidence="2" id="KW-1133">Transmembrane helix</keyword>
<proteinExistence type="predicted"/>